<dbReference type="RefSeq" id="WP_090332427.1">
    <property type="nucleotide sequence ID" value="NZ_FNXY01000001.1"/>
</dbReference>
<evidence type="ECO:0000313" key="3">
    <source>
        <dbReference type="EMBL" id="SEI46110.1"/>
    </source>
</evidence>
<reference evidence="3 4" key="1">
    <citation type="submission" date="2016-10" db="EMBL/GenBank/DDBJ databases">
        <authorList>
            <person name="de Groot N.N."/>
        </authorList>
    </citation>
    <scope>NUCLEOTIDE SEQUENCE [LARGE SCALE GENOMIC DNA]</scope>
    <source>
        <strain evidence="3 4">DSM 19938</strain>
    </source>
</reference>
<dbReference type="OrthoDB" id="915634at2"/>
<dbReference type="Proteomes" id="UP000199532">
    <property type="component" value="Unassembled WGS sequence"/>
</dbReference>
<dbReference type="Pfam" id="PF03432">
    <property type="entry name" value="Relaxase"/>
    <property type="match status" value="1"/>
</dbReference>
<dbReference type="STRING" id="408657.SAMN04487995_0920"/>
<keyword evidence="4" id="KW-1185">Reference proteome</keyword>
<organism evidence="3 4">
    <name type="scientific">Dyadobacter koreensis</name>
    <dbReference type="NCBI Taxonomy" id="408657"/>
    <lineage>
        <taxon>Bacteria</taxon>
        <taxon>Pseudomonadati</taxon>
        <taxon>Bacteroidota</taxon>
        <taxon>Cytophagia</taxon>
        <taxon>Cytophagales</taxon>
        <taxon>Spirosomataceae</taxon>
        <taxon>Dyadobacter</taxon>
    </lineage>
</organism>
<proteinExistence type="predicted"/>
<feature type="compositionally biased region" description="Basic and acidic residues" evidence="1">
    <location>
        <begin position="349"/>
        <end position="358"/>
    </location>
</feature>
<evidence type="ECO:0000256" key="1">
    <source>
        <dbReference type="SAM" id="MobiDB-lite"/>
    </source>
</evidence>
<dbReference type="EMBL" id="FNXY01000001">
    <property type="protein sequence ID" value="SEI46110.1"/>
    <property type="molecule type" value="Genomic_DNA"/>
</dbReference>
<dbReference type="AlphaFoldDB" id="A0A1H6R2U7"/>
<feature type="domain" description="MobA/VirD2-like nuclease" evidence="2">
    <location>
        <begin position="42"/>
        <end position="151"/>
    </location>
</feature>
<evidence type="ECO:0000313" key="4">
    <source>
        <dbReference type="Proteomes" id="UP000199532"/>
    </source>
</evidence>
<gene>
    <name evidence="3" type="ORF">SAMN04487995_0920</name>
</gene>
<dbReference type="InterPro" id="IPR005094">
    <property type="entry name" value="Endonuclease_MobA/VirD2"/>
</dbReference>
<name>A0A1H6R2U7_9BACT</name>
<accession>A0A1H6R2U7</accession>
<evidence type="ECO:0000259" key="2">
    <source>
        <dbReference type="Pfam" id="PF03432"/>
    </source>
</evidence>
<protein>
    <submittedName>
        <fullName evidence="3">Relaxase/Mobilisation nuclease domain-containing protein</fullName>
    </submittedName>
</protein>
<sequence length="429" mass="47609">MVAVIHAGSSLRSALKYNERKVTEGVATLLDAGYFLQSAKQLSFQSKLSRLASRNALNGRVKVNTLHVSLNFSPDEKLSSDKLKAIAGSYLAKIGFQNQPYLLYEHHDSGHPHVHLVTTTIRADGSAINLHNIGRNQSEKARKALEKEYGLMPAQRQNPVKTELKPVDLKAVRYGEAETKKAIGIVLQSVIPSYHYSSLAELNAVLGQYNVTAEAGSQDSRIYKHRGLVYRVLDKDGAKTGVPVKASAFYFKPTLKALEKRFAAAEPERCRQKSRVKNAVDLALLNQTHSLESLGRALAKKGVRLVERKSGKGLVYGLTYIDMQTKCVYNGSYLGKNYSAKAVQERCQLKPEREKKVPESAPKSKQKYPHEPVVTAGFSKPVDQGLTDSPTGSTADKNLWEALMLPVSDPGYVPWQLRRKRKKKRKAAR</sequence>
<feature type="region of interest" description="Disordered" evidence="1">
    <location>
        <begin position="349"/>
        <end position="394"/>
    </location>
</feature>